<evidence type="ECO:0000313" key="2">
    <source>
        <dbReference type="Proteomes" id="UP001225072"/>
    </source>
</evidence>
<name>A0ABU0TMV7_9FLAO</name>
<organism evidence="1 2">
    <name type="scientific">Chryseobacterium camelliae</name>
    <dbReference type="NCBI Taxonomy" id="1265445"/>
    <lineage>
        <taxon>Bacteria</taxon>
        <taxon>Pseudomonadati</taxon>
        <taxon>Bacteroidota</taxon>
        <taxon>Flavobacteriia</taxon>
        <taxon>Flavobacteriales</taxon>
        <taxon>Weeksellaceae</taxon>
        <taxon>Chryseobacterium group</taxon>
        <taxon>Chryseobacterium</taxon>
    </lineage>
</organism>
<keyword evidence="2" id="KW-1185">Reference proteome</keyword>
<proteinExistence type="predicted"/>
<gene>
    <name evidence="1" type="ORF">QE404_003525</name>
</gene>
<accession>A0ABU0TMV7</accession>
<dbReference type="Gene3D" id="3.40.50.1110">
    <property type="entry name" value="SGNH hydrolase"/>
    <property type="match status" value="1"/>
</dbReference>
<dbReference type="Proteomes" id="UP001225072">
    <property type="component" value="Unassembled WGS sequence"/>
</dbReference>
<dbReference type="EMBL" id="JAUTAL010000001">
    <property type="protein sequence ID" value="MDQ1098378.1"/>
    <property type="molecule type" value="Genomic_DNA"/>
</dbReference>
<sequence length="51" mass="5523">MSGGAFSLDGVHLTGRGYAFIANEFIKAINSKYKSTLPQVDPNKYSGVKFP</sequence>
<evidence type="ECO:0000313" key="1">
    <source>
        <dbReference type="EMBL" id="MDQ1098378.1"/>
    </source>
</evidence>
<reference evidence="1 2" key="1">
    <citation type="submission" date="2023-07" db="EMBL/GenBank/DDBJ databases">
        <title>Functional and genomic diversity of the sorghum phyllosphere microbiome.</title>
        <authorList>
            <person name="Shade A."/>
        </authorList>
    </citation>
    <scope>NUCLEOTIDE SEQUENCE [LARGE SCALE GENOMIC DNA]</scope>
    <source>
        <strain evidence="1 2">SORGH_AS_1064</strain>
    </source>
</reference>
<dbReference type="SUPFAM" id="SSF52266">
    <property type="entry name" value="SGNH hydrolase"/>
    <property type="match status" value="1"/>
</dbReference>
<comment type="caution">
    <text evidence="1">The sequence shown here is derived from an EMBL/GenBank/DDBJ whole genome shotgun (WGS) entry which is preliminary data.</text>
</comment>
<protein>
    <recommendedName>
        <fullName evidence="3">SGNH hydrolase-type esterase domain-containing protein</fullName>
    </recommendedName>
</protein>
<dbReference type="InterPro" id="IPR036514">
    <property type="entry name" value="SGNH_hydro_sf"/>
</dbReference>
<evidence type="ECO:0008006" key="3">
    <source>
        <dbReference type="Google" id="ProtNLM"/>
    </source>
</evidence>